<evidence type="ECO:0000256" key="8">
    <source>
        <dbReference type="PROSITE-ProRule" id="PRU01360"/>
    </source>
</evidence>
<evidence type="ECO:0000256" key="10">
    <source>
        <dbReference type="SAM" id="SignalP"/>
    </source>
</evidence>
<dbReference type="SUPFAM" id="SSF56935">
    <property type="entry name" value="Porins"/>
    <property type="match status" value="1"/>
</dbReference>
<dbReference type="NCBIfam" id="TIGR04057">
    <property type="entry name" value="SusC_RagA_signa"/>
    <property type="match status" value="1"/>
</dbReference>
<evidence type="ECO:0000256" key="2">
    <source>
        <dbReference type="ARBA" id="ARBA00022448"/>
    </source>
</evidence>
<evidence type="ECO:0000256" key="5">
    <source>
        <dbReference type="ARBA" id="ARBA00023077"/>
    </source>
</evidence>
<keyword evidence="14" id="KW-1185">Reference proteome</keyword>
<accession>A0A2T5YHZ0</accession>
<sequence>MKKKLRSFSFKHALLHACVLFCLLLSPGEAEAFKGQAKDVMERSISISFQKETLHSALQRIKHQTGTPFAYDPAILHLDSYRAPVVSFKDAALSEVLSKLLTPYGIVFSELNGTIILTKGKEGDSERQQDRVSGKVTDESGVALPGVTVLVKGTARGTSTAIDGTFSLAAPGNTVLVFSYIGYESQEVHFNGRTVVDIQLKPDVTALKELVVIGYGTQKREDITSAIGSFKPTIENSRPVLGPDQMLQGRIAGVNITPATGLPGSASRVSIRGIGSLSASNEPLYVVDGIPLSPSDADLGNFSQRTNPLSSLNPNDIESIEVLKDAASASIYGSRATNGVVLITTKKGTKGKSRVSLNAYTGMHNVARLDKLKMAGSDLYVEVINEAIDNYNMQNGYSPESSSFVEQIQNPYPGRGDTDWLDLVLRTAYSSNINMDFSGGTDKSTYYISGGYTNQQGTVIDNVFRKYNAKISLTNEVKPWLNLGVNTNFTYSRDNRIPGSYSTGTNVIPRALEQRPFDQPYKPDGSYYVGGTSDLLNHNPLQGIKEEKVYLDNYRILGNFFAEFRLTDNLRFKSTFGTDWMFTQDYVYYKQSHPYGTGKGRILDDRRTQTNLLFENTANYNKQLGSLSLDLLAGHSFQRVTTSLIGTDGRGFPSPSFDVNTVAAEIASAYTNLYGVSMQSFYGRANLGWDQKYLLNLSVRADGSSRFSPENRYGYFPAASAGWVLSKEPFWGNPQTDLKLRVSYGATGNLEGVNAYAYQALTGGGYNYNNSSGIAVTSFGNRDLTWEKATQFNGGVDLGLLRGKINLTADYFIKNTNNLLYSKPTYGTTGFTSIISNIGSMRNWGIELGINTHTELGPVRWDADLNIAAIRNRLTSLLDDDPLLIGRTHVLKVGEEVGSFYVYRQLGIYQTDEEVPENLYASGIRAGDVRYEDVNGDGKIDLNDRQIVGSANPDFSGGFNNTFRYKNFDLSIFTTFSYGNKVYETWTGGYRLGNGLWPMLESEALNRWTGPGTSNTTPRAIWGNTVNSSSAYSTRFLHDGSYLRFRTVSLGYNLPETLLSKASISQMRVYVQADNPLLLTSYPLLDPEVNISLSPSTMGEDFLLLPQPRSFIIGVNIGF</sequence>
<dbReference type="GO" id="GO:0009279">
    <property type="term" value="C:cell outer membrane"/>
    <property type="evidence" value="ECO:0007669"/>
    <property type="project" value="UniProtKB-SubCell"/>
</dbReference>
<dbReference type="Pfam" id="PF13715">
    <property type="entry name" value="CarbopepD_reg_2"/>
    <property type="match status" value="1"/>
</dbReference>
<dbReference type="AlphaFoldDB" id="A0A2T5YHZ0"/>
<dbReference type="NCBIfam" id="TIGR04056">
    <property type="entry name" value="OMP_RagA_SusC"/>
    <property type="match status" value="1"/>
</dbReference>
<evidence type="ECO:0000313" key="13">
    <source>
        <dbReference type="EMBL" id="PTX18921.1"/>
    </source>
</evidence>
<dbReference type="InterPro" id="IPR023997">
    <property type="entry name" value="TonB-dep_OMP_SusC/RagA_CS"/>
</dbReference>
<evidence type="ECO:0000256" key="1">
    <source>
        <dbReference type="ARBA" id="ARBA00004571"/>
    </source>
</evidence>
<evidence type="ECO:0000259" key="12">
    <source>
        <dbReference type="Pfam" id="PF07715"/>
    </source>
</evidence>
<keyword evidence="10" id="KW-0732">Signal</keyword>
<comment type="similarity">
    <text evidence="8 9">Belongs to the TonB-dependent receptor family.</text>
</comment>
<dbReference type="Proteomes" id="UP000244225">
    <property type="component" value="Unassembled WGS sequence"/>
</dbReference>
<dbReference type="Gene3D" id="2.170.130.10">
    <property type="entry name" value="TonB-dependent receptor, plug domain"/>
    <property type="match status" value="1"/>
</dbReference>
<dbReference type="SUPFAM" id="SSF49464">
    <property type="entry name" value="Carboxypeptidase regulatory domain-like"/>
    <property type="match status" value="1"/>
</dbReference>
<evidence type="ECO:0000256" key="6">
    <source>
        <dbReference type="ARBA" id="ARBA00023136"/>
    </source>
</evidence>
<dbReference type="InterPro" id="IPR008969">
    <property type="entry name" value="CarboxyPept-like_regulatory"/>
</dbReference>
<dbReference type="InterPro" id="IPR023996">
    <property type="entry name" value="TonB-dep_OMP_SusC/RagA"/>
</dbReference>
<dbReference type="EMBL" id="QBKI01000005">
    <property type="protein sequence ID" value="PTX18921.1"/>
    <property type="molecule type" value="Genomic_DNA"/>
</dbReference>
<evidence type="ECO:0000256" key="7">
    <source>
        <dbReference type="ARBA" id="ARBA00023237"/>
    </source>
</evidence>
<gene>
    <name evidence="13" type="ORF">C8N40_105213</name>
</gene>
<keyword evidence="5 9" id="KW-0798">TonB box</keyword>
<name>A0A2T5YHZ0_9BACT</name>
<dbReference type="InterPro" id="IPR039426">
    <property type="entry name" value="TonB-dep_rcpt-like"/>
</dbReference>
<keyword evidence="3 8" id="KW-1134">Transmembrane beta strand</keyword>
<feature type="domain" description="TonB-dependent receptor-like beta-barrel" evidence="11">
    <location>
        <begin position="532"/>
        <end position="1075"/>
    </location>
</feature>
<reference evidence="13 14" key="1">
    <citation type="submission" date="2018-04" db="EMBL/GenBank/DDBJ databases">
        <title>Genomic Encyclopedia of Archaeal and Bacterial Type Strains, Phase II (KMG-II): from individual species to whole genera.</title>
        <authorList>
            <person name="Goeker M."/>
        </authorList>
    </citation>
    <scope>NUCLEOTIDE SEQUENCE [LARGE SCALE GENOMIC DNA]</scope>
    <source>
        <strain evidence="13 14">DSM 100162</strain>
    </source>
</reference>
<evidence type="ECO:0000259" key="11">
    <source>
        <dbReference type="Pfam" id="PF00593"/>
    </source>
</evidence>
<dbReference type="InterPro" id="IPR000531">
    <property type="entry name" value="Beta-barrel_TonB"/>
</dbReference>
<dbReference type="RefSeq" id="WP_108211957.1">
    <property type="nucleotide sequence ID" value="NZ_QBKI01000005.1"/>
</dbReference>
<feature type="chain" id="PRO_5015693889" evidence="10">
    <location>
        <begin position="33"/>
        <end position="1119"/>
    </location>
</feature>
<feature type="signal peptide" evidence="10">
    <location>
        <begin position="1"/>
        <end position="32"/>
    </location>
</feature>
<keyword evidence="7 8" id="KW-0998">Cell outer membrane</keyword>
<evidence type="ECO:0000256" key="9">
    <source>
        <dbReference type="RuleBase" id="RU003357"/>
    </source>
</evidence>
<dbReference type="OrthoDB" id="9768177at2"/>
<evidence type="ECO:0000256" key="3">
    <source>
        <dbReference type="ARBA" id="ARBA00022452"/>
    </source>
</evidence>
<evidence type="ECO:0000256" key="4">
    <source>
        <dbReference type="ARBA" id="ARBA00022692"/>
    </source>
</evidence>
<dbReference type="Pfam" id="PF00593">
    <property type="entry name" value="TonB_dep_Rec_b-barrel"/>
    <property type="match status" value="1"/>
</dbReference>
<keyword evidence="4 8" id="KW-0812">Transmembrane</keyword>
<dbReference type="Gene3D" id="2.60.40.1120">
    <property type="entry name" value="Carboxypeptidase-like, regulatory domain"/>
    <property type="match status" value="1"/>
</dbReference>
<comment type="caution">
    <text evidence="13">The sequence shown here is derived from an EMBL/GenBank/DDBJ whole genome shotgun (WGS) entry which is preliminary data.</text>
</comment>
<organism evidence="13 14">
    <name type="scientific">Pontibacter mucosus</name>
    <dbReference type="NCBI Taxonomy" id="1649266"/>
    <lineage>
        <taxon>Bacteria</taxon>
        <taxon>Pseudomonadati</taxon>
        <taxon>Bacteroidota</taxon>
        <taxon>Cytophagia</taxon>
        <taxon>Cytophagales</taxon>
        <taxon>Hymenobacteraceae</taxon>
        <taxon>Pontibacter</taxon>
    </lineage>
</organism>
<dbReference type="Gene3D" id="2.40.170.20">
    <property type="entry name" value="TonB-dependent receptor, beta-barrel domain"/>
    <property type="match status" value="1"/>
</dbReference>
<dbReference type="InterPro" id="IPR037066">
    <property type="entry name" value="Plug_dom_sf"/>
</dbReference>
<keyword evidence="6 8" id="KW-0472">Membrane</keyword>
<feature type="domain" description="TonB-dependent receptor plug" evidence="12">
    <location>
        <begin position="237"/>
        <end position="340"/>
    </location>
</feature>
<evidence type="ECO:0000313" key="14">
    <source>
        <dbReference type="Proteomes" id="UP000244225"/>
    </source>
</evidence>
<dbReference type="Pfam" id="PF07715">
    <property type="entry name" value="Plug"/>
    <property type="match status" value="1"/>
</dbReference>
<protein>
    <submittedName>
        <fullName evidence="13">TonB-linked SusC/RagA family outer membrane protein</fullName>
    </submittedName>
</protein>
<proteinExistence type="inferred from homology"/>
<dbReference type="PROSITE" id="PS52016">
    <property type="entry name" value="TONB_DEPENDENT_REC_3"/>
    <property type="match status" value="1"/>
</dbReference>
<keyword evidence="2 8" id="KW-0813">Transport</keyword>
<comment type="subcellular location">
    <subcellularLocation>
        <location evidence="1 8">Cell outer membrane</location>
        <topology evidence="1 8">Multi-pass membrane protein</topology>
    </subcellularLocation>
</comment>
<dbReference type="InterPro" id="IPR012910">
    <property type="entry name" value="Plug_dom"/>
</dbReference>
<dbReference type="InterPro" id="IPR036942">
    <property type="entry name" value="Beta-barrel_TonB_sf"/>
</dbReference>